<proteinExistence type="predicted"/>
<reference evidence="1 2" key="1">
    <citation type="submission" date="2021-02" db="EMBL/GenBank/DDBJ databases">
        <title>Alicyclobacillus curvatus sp. nov. and Alicyclobacillus mengziensis sp. nov., two acidophilic bacteria isolated from acid mine drainage.</title>
        <authorList>
            <person name="Huang Y."/>
        </authorList>
    </citation>
    <scope>NUCLEOTIDE SEQUENCE [LARGE SCALE GENOMIC DNA]</scope>
    <source>
        <strain evidence="1 2">S30H14</strain>
    </source>
</reference>
<evidence type="ECO:0000313" key="2">
    <source>
        <dbReference type="Proteomes" id="UP000663505"/>
    </source>
</evidence>
<dbReference type="EMBL" id="CP071182">
    <property type="protein sequence ID" value="QSO47868.1"/>
    <property type="molecule type" value="Genomic_DNA"/>
</dbReference>
<sequence>MGYYNAMAILFHLSPGSPVSIWFDNSGFIATYFQFANDHQAAFSGGGLDGGLTYINISDLRAIKVGH</sequence>
<dbReference type="RefSeq" id="WP_206657211.1">
    <property type="nucleotide sequence ID" value="NZ_CP071182.1"/>
</dbReference>
<keyword evidence="2" id="KW-1185">Reference proteome</keyword>
<protein>
    <submittedName>
        <fullName evidence="1">Uncharacterized protein</fullName>
    </submittedName>
</protein>
<dbReference type="AlphaFoldDB" id="A0A9X7Z836"/>
<dbReference type="Proteomes" id="UP000663505">
    <property type="component" value="Chromosome"/>
</dbReference>
<gene>
    <name evidence="1" type="ORF">JZ786_02160</name>
</gene>
<organism evidence="1 2">
    <name type="scientific">Alicyclobacillus mengziensis</name>
    <dbReference type="NCBI Taxonomy" id="2931921"/>
    <lineage>
        <taxon>Bacteria</taxon>
        <taxon>Bacillati</taxon>
        <taxon>Bacillota</taxon>
        <taxon>Bacilli</taxon>
        <taxon>Bacillales</taxon>
        <taxon>Alicyclobacillaceae</taxon>
        <taxon>Alicyclobacillus</taxon>
    </lineage>
</organism>
<evidence type="ECO:0000313" key="1">
    <source>
        <dbReference type="EMBL" id="QSO47868.1"/>
    </source>
</evidence>
<name>A0A9X7Z836_9BACL</name>
<accession>A0A9X7Z836</accession>
<dbReference type="KEGG" id="afx:JZ786_02160"/>